<evidence type="ECO:0000256" key="8">
    <source>
        <dbReference type="ARBA" id="ARBA00022729"/>
    </source>
</evidence>
<dbReference type="PANTHER" id="PTHR11802">
    <property type="entry name" value="SERINE PROTEASE FAMILY S10 SERINE CARBOXYPEPTIDASE"/>
    <property type="match status" value="1"/>
</dbReference>
<feature type="chain" id="PRO_5009365834" description="Carboxypeptidase" evidence="14">
    <location>
        <begin position="20"/>
        <end position="697"/>
    </location>
</feature>
<dbReference type="PROSITE" id="PS00131">
    <property type="entry name" value="CARBOXYPEPT_SER_SER"/>
    <property type="match status" value="1"/>
</dbReference>
<evidence type="ECO:0000256" key="9">
    <source>
        <dbReference type="ARBA" id="ARBA00022801"/>
    </source>
</evidence>
<dbReference type="PANTHER" id="PTHR11802:SF190">
    <property type="entry name" value="PHEROMONE-PROCESSING CARBOXYPEPTIDASE KEX1"/>
    <property type="match status" value="1"/>
</dbReference>
<evidence type="ECO:0000256" key="12">
    <source>
        <dbReference type="ARBA" id="ARBA00023136"/>
    </source>
</evidence>
<dbReference type="GO" id="GO:0006508">
    <property type="term" value="P:proteolysis"/>
    <property type="evidence" value="ECO:0007669"/>
    <property type="project" value="UniProtKB-KW"/>
</dbReference>
<keyword evidence="7" id="KW-0053">Apoptosis</keyword>
<dbReference type="GO" id="GO:0005802">
    <property type="term" value="C:trans-Golgi network"/>
    <property type="evidence" value="ECO:0007669"/>
    <property type="project" value="TreeGrafter"/>
</dbReference>
<organism evidence="17 18">
    <name type="scientific">Hanseniaspora guilliermondii</name>
    <dbReference type="NCBI Taxonomy" id="56406"/>
    <lineage>
        <taxon>Eukaryota</taxon>
        <taxon>Fungi</taxon>
        <taxon>Dikarya</taxon>
        <taxon>Ascomycota</taxon>
        <taxon>Saccharomycotina</taxon>
        <taxon>Saccharomycetes</taxon>
        <taxon>Saccharomycodales</taxon>
        <taxon>Saccharomycodaceae</taxon>
        <taxon>Hanseniaspora</taxon>
    </lineage>
</organism>
<dbReference type="OrthoDB" id="443318at2759"/>
<evidence type="ECO:0000313" key="17">
    <source>
        <dbReference type="EMBL" id="SGZ39959.1"/>
    </source>
</evidence>
<keyword evidence="13" id="KW-0325">Glycoprotein</keyword>
<feature type="transmembrane region" description="Helical" evidence="16">
    <location>
        <begin position="609"/>
        <end position="627"/>
    </location>
</feature>
<evidence type="ECO:0000256" key="13">
    <source>
        <dbReference type="ARBA" id="ARBA00023180"/>
    </source>
</evidence>
<keyword evidence="8 14" id="KW-0732">Signal</keyword>
<keyword evidence="11" id="KW-0333">Golgi apparatus</keyword>
<reference evidence="18" key="1">
    <citation type="submission" date="2016-11" db="EMBL/GenBank/DDBJ databases">
        <authorList>
            <person name="Guldener U."/>
        </authorList>
    </citation>
    <scope>NUCLEOTIDE SEQUENCE [LARGE SCALE GENOMIC DNA]</scope>
</reference>
<feature type="compositionally biased region" description="Polar residues" evidence="15">
    <location>
        <begin position="649"/>
        <end position="660"/>
    </location>
</feature>
<evidence type="ECO:0000256" key="4">
    <source>
        <dbReference type="ARBA" id="ARBA00022645"/>
    </source>
</evidence>
<comment type="subcellular location">
    <subcellularLocation>
        <location evidence="2">Golgi apparatus</location>
        <location evidence="2">trans-Golgi network membrane</location>
        <topology evidence="2">Single-pass type I membrane protein</topology>
    </subcellularLocation>
</comment>
<comment type="catalytic activity">
    <reaction evidence="1">
        <text>Preferential release of a C-terminal arginine or lysine residue.</text>
        <dbReference type="EC" id="3.4.16.6"/>
    </reaction>
</comment>
<comment type="similarity">
    <text evidence="3 14">Belongs to the peptidase S10 family.</text>
</comment>
<name>A0A1L0CYI8_9ASCO</name>
<dbReference type="PROSITE" id="PS00560">
    <property type="entry name" value="CARBOXYPEPT_SER_HIS"/>
    <property type="match status" value="1"/>
</dbReference>
<evidence type="ECO:0000256" key="6">
    <source>
        <dbReference type="ARBA" id="ARBA00022692"/>
    </source>
</evidence>
<keyword evidence="6 16" id="KW-0812">Transmembrane</keyword>
<dbReference type="AlphaFoldDB" id="A0A1L0CYI8"/>
<accession>A0A1L0CYI8</accession>
<sequence length="697" mass="81159">MMNITIILYLFSFSSCINAFISIYDSSTYDNSLIPESIKYAYNYYSSNISNKYNLNKQSNDYKVIPDLLPGYQSIKNSNIYKKPKDMFSGRISINEELKHSLYFWKFNREHTDHDVDNNPLVFFINGGPGCSSMDGLLLENGPFRVDDDGLLTPNEGSWHMQADIVYIDQPLGTGFSTKLDSKEKDIDFYDTDLINDSSKNMIIFLIEYFKIFPHDKHKNIILAGESYAGQYILHFINNIWKFNKLIDEEGHELEKINVDTVMLGNAWVDPYEQSASYLPFFQKEGLFKQDNLKLKKILNLQEKCQQNINNMNIDDLVSDNDIKDCDSIMYQFISSVFDPTIKDQKDKCLNVYDYRLTENAPSCGMDWPYELSNINKFFHKEGVQEALNIFDTRDDYDTNDAVIKWTECSSKVGSFIKQHNRDTVPSIRILPSLLEQGLKLYLFNGDKDIICNHLGVENYVKKLVWQDKQFNENATWHEWYHESEVVGSFIKDRNVVLINIINGSHMVPYDKPLESRALFHIMDMLESNDKVDDPTNQYTIETFNYNLRKERIVFIKDELPEEILVEDEKEHHEESEIDQSDDEDSDDESDDEDNEKLRAQTHASLPNWLLTILFIALLVYILKYMFDAIIKKNFFSGNQIHSQRLFGSENSNSKQMHSSRLNEDLEPGLGNSEFDIEMDNNELDSNVLDDLDITKD</sequence>
<keyword evidence="18" id="KW-1185">Reference proteome</keyword>
<proteinExistence type="inferred from homology"/>
<dbReference type="EC" id="3.4.16.-" evidence="14"/>
<feature type="region of interest" description="Disordered" evidence="15">
    <location>
        <begin position="567"/>
        <end position="597"/>
    </location>
</feature>
<evidence type="ECO:0000256" key="1">
    <source>
        <dbReference type="ARBA" id="ARBA00001003"/>
    </source>
</evidence>
<evidence type="ECO:0000256" key="5">
    <source>
        <dbReference type="ARBA" id="ARBA00022670"/>
    </source>
</evidence>
<dbReference type="Proteomes" id="UP000183365">
    <property type="component" value="Unassembled WGS sequence"/>
</dbReference>
<feature type="signal peptide" evidence="14">
    <location>
        <begin position="1"/>
        <end position="19"/>
    </location>
</feature>
<dbReference type="GO" id="GO:0006915">
    <property type="term" value="P:apoptotic process"/>
    <property type="evidence" value="ECO:0007669"/>
    <property type="project" value="UniProtKB-KW"/>
</dbReference>
<dbReference type="InterPro" id="IPR001563">
    <property type="entry name" value="Peptidase_S10"/>
</dbReference>
<dbReference type="VEuPathDB" id="FungiDB:HGUI_02159"/>
<evidence type="ECO:0000256" key="11">
    <source>
        <dbReference type="ARBA" id="ARBA00023034"/>
    </source>
</evidence>
<dbReference type="Gene3D" id="3.40.50.1820">
    <property type="entry name" value="alpha/beta hydrolase"/>
    <property type="match status" value="1"/>
</dbReference>
<evidence type="ECO:0000256" key="15">
    <source>
        <dbReference type="SAM" id="MobiDB-lite"/>
    </source>
</evidence>
<dbReference type="InterPro" id="IPR033124">
    <property type="entry name" value="Ser_caboxypep_his_AS"/>
</dbReference>
<feature type="region of interest" description="Disordered" evidence="15">
    <location>
        <begin position="649"/>
        <end position="677"/>
    </location>
</feature>
<evidence type="ECO:0000256" key="3">
    <source>
        <dbReference type="ARBA" id="ARBA00009431"/>
    </source>
</evidence>
<dbReference type="SUPFAM" id="SSF53474">
    <property type="entry name" value="alpha/beta-Hydrolases"/>
    <property type="match status" value="1"/>
</dbReference>
<keyword evidence="12 16" id="KW-0472">Membrane</keyword>
<evidence type="ECO:0000256" key="16">
    <source>
        <dbReference type="SAM" id="Phobius"/>
    </source>
</evidence>
<dbReference type="EMBL" id="FQNF01000035">
    <property type="protein sequence ID" value="SGZ39959.1"/>
    <property type="molecule type" value="Genomic_DNA"/>
</dbReference>
<feature type="compositionally biased region" description="Acidic residues" evidence="15">
    <location>
        <begin position="576"/>
        <end position="595"/>
    </location>
</feature>
<keyword evidence="10 16" id="KW-1133">Transmembrane helix</keyword>
<keyword evidence="5 14" id="KW-0645">Protease</keyword>
<dbReference type="GO" id="GO:0004185">
    <property type="term" value="F:serine-type carboxypeptidase activity"/>
    <property type="evidence" value="ECO:0007669"/>
    <property type="project" value="UniProtKB-UniRule"/>
</dbReference>
<evidence type="ECO:0000256" key="14">
    <source>
        <dbReference type="RuleBase" id="RU361156"/>
    </source>
</evidence>
<keyword evidence="4 14" id="KW-0121">Carboxypeptidase</keyword>
<dbReference type="Pfam" id="PF00450">
    <property type="entry name" value="Peptidase_S10"/>
    <property type="match status" value="1"/>
</dbReference>
<dbReference type="InterPro" id="IPR029058">
    <property type="entry name" value="AB_hydrolase_fold"/>
</dbReference>
<evidence type="ECO:0000256" key="2">
    <source>
        <dbReference type="ARBA" id="ARBA00004393"/>
    </source>
</evidence>
<protein>
    <recommendedName>
        <fullName evidence="14">Carboxypeptidase</fullName>
        <ecNumber evidence="14">3.4.16.-</ecNumber>
    </recommendedName>
</protein>
<gene>
    <name evidence="17" type="ORF">HGUI_02159</name>
</gene>
<dbReference type="InterPro" id="IPR018202">
    <property type="entry name" value="Ser_caboxypep_ser_AS"/>
</dbReference>
<evidence type="ECO:0000256" key="7">
    <source>
        <dbReference type="ARBA" id="ARBA00022703"/>
    </source>
</evidence>
<dbReference type="PRINTS" id="PR00724">
    <property type="entry name" value="CRBOXYPTASEC"/>
</dbReference>
<keyword evidence="9 14" id="KW-0378">Hydrolase</keyword>
<evidence type="ECO:0000313" key="18">
    <source>
        <dbReference type="Proteomes" id="UP000183365"/>
    </source>
</evidence>
<evidence type="ECO:0000256" key="10">
    <source>
        <dbReference type="ARBA" id="ARBA00022989"/>
    </source>
</evidence>